<name>A0AAD8Q3G7_9PEZI</name>
<proteinExistence type="predicted"/>
<keyword evidence="2" id="KW-1185">Reference proteome</keyword>
<sequence>MVSCGRDDAHGCGAAACGTVPTVVVISGAIRQQRSPQVFRTRPTLFLWEPKPPTCRARGRNTAVVSGLGEGCLPSAIRQHLATPWLANGGGRRAYQRSPRGPRGVWTHHVVNAHADETAGCISGAPAASSIGDSMQVQVLCSTHSMGSALAGRCQAESPSRVKIISVTHLGTDTRRSLCPSVRLPACLPACLPPCRPWLMYSCTTWPRRRQP</sequence>
<organism evidence="1 2">
    <name type="scientific">Colletotrichum navitas</name>
    <dbReference type="NCBI Taxonomy" id="681940"/>
    <lineage>
        <taxon>Eukaryota</taxon>
        <taxon>Fungi</taxon>
        <taxon>Dikarya</taxon>
        <taxon>Ascomycota</taxon>
        <taxon>Pezizomycotina</taxon>
        <taxon>Sordariomycetes</taxon>
        <taxon>Hypocreomycetidae</taxon>
        <taxon>Glomerellales</taxon>
        <taxon>Glomerellaceae</taxon>
        <taxon>Colletotrichum</taxon>
        <taxon>Colletotrichum graminicola species complex</taxon>
    </lineage>
</organism>
<dbReference type="Proteomes" id="UP001230504">
    <property type="component" value="Unassembled WGS sequence"/>
</dbReference>
<dbReference type="AlphaFoldDB" id="A0AAD8Q3G7"/>
<comment type="caution">
    <text evidence="1">The sequence shown here is derived from an EMBL/GenBank/DDBJ whole genome shotgun (WGS) entry which is preliminary data.</text>
</comment>
<gene>
    <name evidence="1" type="ORF">LY79DRAFT_119406</name>
</gene>
<evidence type="ECO:0000313" key="1">
    <source>
        <dbReference type="EMBL" id="KAK1595118.1"/>
    </source>
</evidence>
<dbReference type="GeneID" id="85435012"/>
<dbReference type="RefSeq" id="XP_060416207.1">
    <property type="nucleotide sequence ID" value="XM_060550772.1"/>
</dbReference>
<evidence type="ECO:0000313" key="2">
    <source>
        <dbReference type="Proteomes" id="UP001230504"/>
    </source>
</evidence>
<accession>A0AAD8Q3G7</accession>
<reference evidence="1" key="1">
    <citation type="submission" date="2021-06" db="EMBL/GenBank/DDBJ databases">
        <title>Comparative genomics, transcriptomics and evolutionary studies reveal genomic signatures of adaptation to plant cell wall in hemibiotrophic fungi.</title>
        <authorList>
            <consortium name="DOE Joint Genome Institute"/>
            <person name="Baroncelli R."/>
            <person name="Diaz J.F."/>
            <person name="Benocci T."/>
            <person name="Peng M."/>
            <person name="Battaglia E."/>
            <person name="Haridas S."/>
            <person name="Andreopoulos W."/>
            <person name="Labutti K."/>
            <person name="Pangilinan J."/>
            <person name="Floch G.L."/>
            <person name="Makela M.R."/>
            <person name="Henrissat B."/>
            <person name="Grigoriev I.V."/>
            <person name="Crouch J.A."/>
            <person name="De Vries R.P."/>
            <person name="Sukno S.A."/>
            <person name="Thon M.R."/>
        </authorList>
    </citation>
    <scope>NUCLEOTIDE SEQUENCE</scope>
    <source>
        <strain evidence="1">CBS 125086</strain>
    </source>
</reference>
<dbReference type="EMBL" id="JAHLJV010000017">
    <property type="protein sequence ID" value="KAK1595118.1"/>
    <property type="molecule type" value="Genomic_DNA"/>
</dbReference>
<protein>
    <submittedName>
        <fullName evidence="1">Uncharacterized protein</fullName>
    </submittedName>
</protein>